<proteinExistence type="predicted"/>
<keyword evidence="3" id="KW-1185">Reference proteome</keyword>
<dbReference type="Proteomes" id="UP000518266">
    <property type="component" value="Unassembled WGS sequence"/>
</dbReference>
<evidence type="ECO:0000256" key="1">
    <source>
        <dbReference type="SAM" id="MobiDB-lite"/>
    </source>
</evidence>
<feature type="region of interest" description="Disordered" evidence="1">
    <location>
        <begin position="75"/>
        <end position="273"/>
    </location>
</feature>
<reference evidence="2 3" key="1">
    <citation type="submission" date="2020-03" db="EMBL/GenBank/DDBJ databases">
        <title>Dissostichus mawsoni Genome sequencing and assembly.</title>
        <authorList>
            <person name="Park H."/>
        </authorList>
    </citation>
    <scope>NUCLEOTIDE SEQUENCE [LARGE SCALE GENOMIC DNA]</scope>
    <source>
        <strain evidence="2">DM0001</strain>
        <tissue evidence="2">Muscle</tissue>
    </source>
</reference>
<dbReference type="EMBL" id="JAAKFY010000021">
    <property type="protein sequence ID" value="KAF3839996.1"/>
    <property type="molecule type" value="Genomic_DNA"/>
</dbReference>
<feature type="compositionally biased region" description="Low complexity" evidence="1">
    <location>
        <begin position="102"/>
        <end position="120"/>
    </location>
</feature>
<feature type="compositionally biased region" description="Low complexity" evidence="1">
    <location>
        <begin position="181"/>
        <end position="197"/>
    </location>
</feature>
<evidence type="ECO:0000313" key="3">
    <source>
        <dbReference type="Proteomes" id="UP000518266"/>
    </source>
</evidence>
<dbReference type="AlphaFoldDB" id="A0A7J5XS85"/>
<feature type="compositionally biased region" description="Basic and acidic residues" evidence="1">
    <location>
        <begin position="127"/>
        <end position="139"/>
    </location>
</feature>
<evidence type="ECO:0000313" key="2">
    <source>
        <dbReference type="EMBL" id="KAF3839996.1"/>
    </source>
</evidence>
<organism evidence="2 3">
    <name type="scientific">Dissostichus mawsoni</name>
    <name type="common">Antarctic cod</name>
    <dbReference type="NCBI Taxonomy" id="36200"/>
    <lineage>
        <taxon>Eukaryota</taxon>
        <taxon>Metazoa</taxon>
        <taxon>Chordata</taxon>
        <taxon>Craniata</taxon>
        <taxon>Vertebrata</taxon>
        <taxon>Euteleostomi</taxon>
        <taxon>Actinopterygii</taxon>
        <taxon>Neopterygii</taxon>
        <taxon>Teleostei</taxon>
        <taxon>Neoteleostei</taxon>
        <taxon>Acanthomorphata</taxon>
        <taxon>Eupercaria</taxon>
        <taxon>Perciformes</taxon>
        <taxon>Notothenioidei</taxon>
        <taxon>Nototheniidae</taxon>
        <taxon>Dissostichus</taxon>
    </lineage>
</organism>
<feature type="compositionally biased region" description="Basic and acidic residues" evidence="1">
    <location>
        <begin position="75"/>
        <end position="92"/>
    </location>
</feature>
<gene>
    <name evidence="2" type="ORF">F7725_018713</name>
</gene>
<feature type="compositionally biased region" description="Basic and acidic residues" evidence="1">
    <location>
        <begin position="245"/>
        <end position="255"/>
    </location>
</feature>
<accession>A0A7J5XS85</accession>
<dbReference type="OrthoDB" id="18598at2759"/>
<name>A0A7J5XS85_DISMA</name>
<sequence>MDKSDSLLTPVFLQRRLQPLAAHRLQQQLRPLRGAEDARLYGRALGVFRWQVESSGGPEVPALQMMGSGLLAEMKAKQERRAYKSSSPDRPESNATVAKPQPTNSESRSSSGSNNKPDSPTGSPEKTSPRAENKPDRAPRGPVSTKPPVPQGAKPALAARPTIPQKPRTSSTSRSIDDISDLPSSGPGSPKVSVLPSTLKKTVSEKEKKARPVCMRKGSVSDSLQRPGRLRVNSEDHGSFNTKDQCPKQDKDKAAGNKSSDSGEEADKDFILI</sequence>
<comment type="caution">
    <text evidence="2">The sequence shown here is derived from an EMBL/GenBank/DDBJ whole genome shotgun (WGS) entry which is preliminary data.</text>
</comment>
<protein>
    <submittedName>
        <fullName evidence="2">Uncharacterized protein</fullName>
    </submittedName>
</protein>